<protein>
    <recommendedName>
        <fullName evidence="7">Beige/BEACH domain containing protein</fullName>
    </recommendedName>
</protein>
<feature type="region of interest" description="Disordered" evidence="2">
    <location>
        <begin position="86"/>
        <end position="105"/>
    </location>
</feature>
<feature type="coiled-coil region" evidence="1">
    <location>
        <begin position="618"/>
        <end position="657"/>
    </location>
</feature>
<reference evidence="5" key="1">
    <citation type="submission" date="2021-09" db="EMBL/GenBank/DDBJ databases">
        <authorList>
            <consortium name="AG Swart"/>
            <person name="Singh M."/>
            <person name="Singh A."/>
            <person name="Seah K."/>
            <person name="Emmerich C."/>
        </authorList>
    </citation>
    <scope>NUCLEOTIDE SEQUENCE</scope>
    <source>
        <strain evidence="5">ATCC30299</strain>
    </source>
</reference>
<dbReference type="PANTHER" id="PTHR13743">
    <property type="entry name" value="BEIGE/BEACH-RELATED"/>
    <property type="match status" value="1"/>
</dbReference>
<keyword evidence="1" id="KW-0175">Coiled coil</keyword>
<keyword evidence="6" id="KW-1185">Reference proteome</keyword>
<evidence type="ECO:0000256" key="2">
    <source>
        <dbReference type="SAM" id="MobiDB-lite"/>
    </source>
</evidence>
<dbReference type="CDD" id="cd06071">
    <property type="entry name" value="Beach"/>
    <property type="match status" value="1"/>
</dbReference>
<dbReference type="PROSITE" id="PS51783">
    <property type="entry name" value="PH_BEACH"/>
    <property type="match status" value="1"/>
</dbReference>
<evidence type="ECO:0000313" key="5">
    <source>
        <dbReference type="EMBL" id="CAG9318285.1"/>
    </source>
</evidence>
<organism evidence="5 6">
    <name type="scientific">Blepharisma stoltei</name>
    <dbReference type="NCBI Taxonomy" id="1481888"/>
    <lineage>
        <taxon>Eukaryota</taxon>
        <taxon>Sar</taxon>
        <taxon>Alveolata</taxon>
        <taxon>Ciliophora</taxon>
        <taxon>Postciliodesmatophora</taxon>
        <taxon>Heterotrichea</taxon>
        <taxon>Heterotrichida</taxon>
        <taxon>Blepharismidae</taxon>
        <taxon>Blepharisma</taxon>
    </lineage>
</organism>
<name>A0AAU9IXQ3_9CILI</name>
<dbReference type="InterPro" id="IPR023362">
    <property type="entry name" value="PH-BEACH_dom"/>
</dbReference>
<feature type="domain" description="BEACH" evidence="3">
    <location>
        <begin position="316"/>
        <end position="599"/>
    </location>
</feature>
<dbReference type="PANTHER" id="PTHR13743:SF123">
    <property type="entry name" value="PROTEIN FAN"/>
    <property type="match status" value="1"/>
</dbReference>
<dbReference type="PROSITE" id="PS50197">
    <property type="entry name" value="BEACH"/>
    <property type="match status" value="1"/>
</dbReference>
<dbReference type="AlphaFoldDB" id="A0AAU9IXQ3"/>
<evidence type="ECO:0000259" key="3">
    <source>
        <dbReference type="PROSITE" id="PS50197"/>
    </source>
</evidence>
<feature type="domain" description="BEACH-type PH" evidence="4">
    <location>
        <begin position="216"/>
        <end position="312"/>
    </location>
</feature>
<dbReference type="Pfam" id="PF02138">
    <property type="entry name" value="Beach"/>
    <property type="match status" value="1"/>
</dbReference>
<accession>A0AAU9IXQ3</accession>
<comment type="caution">
    <text evidence="5">The sequence shown here is derived from an EMBL/GenBank/DDBJ whole genome shotgun (WGS) entry which is preliminary data.</text>
</comment>
<evidence type="ECO:0000259" key="4">
    <source>
        <dbReference type="PROSITE" id="PS51783"/>
    </source>
</evidence>
<dbReference type="EMBL" id="CAJZBQ010000020">
    <property type="protein sequence ID" value="CAG9318285.1"/>
    <property type="molecule type" value="Genomic_DNA"/>
</dbReference>
<dbReference type="SUPFAM" id="SSF81837">
    <property type="entry name" value="BEACH domain"/>
    <property type="match status" value="1"/>
</dbReference>
<dbReference type="SUPFAM" id="SSF50729">
    <property type="entry name" value="PH domain-like"/>
    <property type="match status" value="1"/>
</dbReference>
<evidence type="ECO:0000256" key="1">
    <source>
        <dbReference type="SAM" id="Coils"/>
    </source>
</evidence>
<sequence length="673" mass="78587">MLSEFYGLPRSDIEFNLFYLEPQEVLISSVVVSLKSGDFESESGKLHLNTRSFIFQPTFSKHPLLKFKLSSNDFSYSFNFPPSLSITQSPNSKSHSSTVDRESRIIRHANAPDRNPSSKSIKRAKIHRGHHTSDGSSTLIISVKSYGVISRSPPSPCQSQQVAETFFFEMSQGDLLKLSTELDMIMRSTDEKAITSLVYSVRYKESLSMLQNVDDFNPDDILLTQKCKRILPEGEQWGSFVMTQESLHFYPLINAKPKRAVHIQFKIIYSGMRYRYLWRNNGLRIDYYGSKYPVLFIFETEEQRENIYNFLLNRVKFKSPADQLVDAMEKWRNGYLSNFQYLMFLNNIGNRSVLDMTQYPIFPWILSKYHGEDLPLYDYTNFRDLSKPIGSLDRSKLEKLEALQVESKNQIEPPSLYSSFYSTSTIVSYFLLRQIPEFLVRNQNQIYSTQDKMFNSVEKSWNSSIKMIGDNKELIPEFYSRNPDFLLNLNDMELTNDEKLSDVEIPPWSRDANSFTEIMRDALESDFVSENLHNWIDLIFGYRQRGEQAVASLNTFPSTCYGINWNSFKSTLEKDAYEILLREFGSCPKQLFFIPHSPRSFRLLPETQKPIEKNEAVLRQEISQLEDYLDQIQDYHQEQLNKLLKQYQAETDSLKRNHIIAVEVYQSKIKNKK</sequence>
<feature type="compositionally biased region" description="Basic residues" evidence="2">
    <location>
        <begin position="120"/>
        <end position="130"/>
    </location>
</feature>
<evidence type="ECO:0000313" key="6">
    <source>
        <dbReference type="Proteomes" id="UP001162131"/>
    </source>
</evidence>
<feature type="region of interest" description="Disordered" evidence="2">
    <location>
        <begin position="110"/>
        <end position="134"/>
    </location>
</feature>
<dbReference type="SMART" id="SM01026">
    <property type="entry name" value="Beach"/>
    <property type="match status" value="1"/>
</dbReference>
<proteinExistence type="predicted"/>
<gene>
    <name evidence="5" type="ORF">BSTOLATCC_MIC20761</name>
</gene>
<dbReference type="Proteomes" id="UP001162131">
    <property type="component" value="Unassembled WGS sequence"/>
</dbReference>
<dbReference type="InterPro" id="IPR000409">
    <property type="entry name" value="BEACH_dom"/>
</dbReference>
<dbReference type="InterPro" id="IPR036372">
    <property type="entry name" value="BEACH_dom_sf"/>
</dbReference>
<evidence type="ECO:0008006" key="7">
    <source>
        <dbReference type="Google" id="ProtNLM"/>
    </source>
</evidence>
<dbReference type="InterPro" id="IPR050865">
    <property type="entry name" value="BEACH_Domain"/>
</dbReference>
<feature type="compositionally biased region" description="Polar residues" evidence="2">
    <location>
        <begin position="86"/>
        <end position="97"/>
    </location>
</feature>
<dbReference type="Gene3D" id="1.10.1540.10">
    <property type="entry name" value="BEACH domain"/>
    <property type="match status" value="1"/>
</dbReference>